<protein>
    <submittedName>
        <fullName evidence="2">Uncharacterized protein</fullName>
    </submittedName>
</protein>
<dbReference type="AlphaFoldDB" id="A0A9P5MQZ8"/>
<keyword evidence="1" id="KW-0812">Transmembrane</keyword>
<name>A0A9P5MQZ8_9AGAM</name>
<keyword evidence="3" id="KW-1185">Reference proteome</keyword>
<proteinExistence type="predicted"/>
<dbReference type="Proteomes" id="UP000759537">
    <property type="component" value="Unassembled WGS sequence"/>
</dbReference>
<sequence length="74" mass="8879">MSFVCGHFFLGPLMFAAFPTMIWILDFFCHVFTMLLPRLRHVRTVRRIDFFSFVTRTIDVVLLDLSLSFNYVRR</sequence>
<evidence type="ECO:0000313" key="3">
    <source>
        <dbReference type="Proteomes" id="UP000759537"/>
    </source>
</evidence>
<gene>
    <name evidence="2" type="ORF">DFH94DRAFT_772237</name>
</gene>
<feature type="transmembrane region" description="Helical" evidence="1">
    <location>
        <begin position="12"/>
        <end position="36"/>
    </location>
</feature>
<keyword evidence="1" id="KW-0472">Membrane</keyword>
<keyword evidence="1" id="KW-1133">Transmembrane helix</keyword>
<organism evidence="2 3">
    <name type="scientific">Russula ochroleuca</name>
    <dbReference type="NCBI Taxonomy" id="152965"/>
    <lineage>
        <taxon>Eukaryota</taxon>
        <taxon>Fungi</taxon>
        <taxon>Dikarya</taxon>
        <taxon>Basidiomycota</taxon>
        <taxon>Agaricomycotina</taxon>
        <taxon>Agaricomycetes</taxon>
        <taxon>Russulales</taxon>
        <taxon>Russulaceae</taxon>
        <taxon>Russula</taxon>
    </lineage>
</organism>
<accession>A0A9P5MQZ8</accession>
<reference evidence="2" key="1">
    <citation type="submission" date="2019-10" db="EMBL/GenBank/DDBJ databases">
        <authorList>
            <consortium name="DOE Joint Genome Institute"/>
            <person name="Kuo A."/>
            <person name="Miyauchi S."/>
            <person name="Kiss E."/>
            <person name="Drula E."/>
            <person name="Kohler A."/>
            <person name="Sanchez-Garcia M."/>
            <person name="Andreopoulos B."/>
            <person name="Barry K.W."/>
            <person name="Bonito G."/>
            <person name="Buee M."/>
            <person name="Carver A."/>
            <person name="Chen C."/>
            <person name="Cichocki N."/>
            <person name="Clum A."/>
            <person name="Culley D."/>
            <person name="Crous P.W."/>
            <person name="Fauchery L."/>
            <person name="Girlanda M."/>
            <person name="Hayes R."/>
            <person name="Keri Z."/>
            <person name="LaButti K."/>
            <person name="Lipzen A."/>
            <person name="Lombard V."/>
            <person name="Magnuson J."/>
            <person name="Maillard F."/>
            <person name="Morin E."/>
            <person name="Murat C."/>
            <person name="Nolan M."/>
            <person name="Ohm R."/>
            <person name="Pangilinan J."/>
            <person name="Pereira M."/>
            <person name="Perotto S."/>
            <person name="Peter M."/>
            <person name="Riley R."/>
            <person name="Sitrit Y."/>
            <person name="Stielow B."/>
            <person name="Szollosi G."/>
            <person name="Zifcakova L."/>
            <person name="Stursova M."/>
            <person name="Spatafora J.W."/>
            <person name="Tedersoo L."/>
            <person name="Vaario L.-M."/>
            <person name="Yamada A."/>
            <person name="Yan M."/>
            <person name="Wang P."/>
            <person name="Xu J."/>
            <person name="Bruns T."/>
            <person name="Baldrian P."/>
            <person name="Vilgalys R."/>
            <person name="Henrissat B."/>
            <person name="Grigoriev I.V."/>
            <person name="Hibbett D."/>
            <person name="Nagy L.G."/>
            <person name="Martin F.M."/>
        </authorList>
    </citation>
    <scope>NUCLEOTIDE SEQUENCE</scope>
    <source>
        <strain evidence="2">Prilba</strain>
    </source>
</reference>
<comment type="caution">
    <text evidence="2">The sequence shown here is derived from an EMBL/GenBank/DDBJ whole genome shotgun (WGS) entry which is preliminary data.</text>
</comment>
<evidence type="ECO:0000256" key="1">
    <source>
        <dbReference type="SAM" id="Phobius"/>
    </source>
</evidence>
<dbReference type="EMBL" id="WHVB01000026">
    <property type="protein sequence ID" value="KAF8470306.1"/>
    <property type="molecule type" value="Genomic_DNA"/>
</dbReference>
<evidence type="ECO:0000313" key="2">
    <source>
        <dbReference type="EMBL" id="KAF8470306.1"/>
    </source>
</evidence>
<reference evidence="2" key="2">
    <citation type="journal article" date="2020" name="Nat. Commun.">
        <title>Large-scale genome sequencing of mycorrhizal fungi provides insights into the early evolution of symbiotic traits.</title>
        <authorList>
            <person name="Miyauchi S."/>
            <person name="Kiss E."/>
            <person name="Kuo A."/>
            <person name="Drula E."/>
            <person name="Kohler A."/>
            <person name="Sanchez-Garcia M."/>
            <person name="Morin E."/>
            <person name="Andreopoulos B."/>
            <person name="Barry K.W."/>
            <person name="Bonito G."/>
            <person name="Buee M."/>
            <person name="Carver A."/>
            <person name="Chen C."/>
            <person name="Cichocki N."/>
            <person name="Clum A."/>
            <person name="Culley D."/>
            <person name="Crous P.W."/>
            <person name="Fauchery L."/>
            <person name="Girlanda M."/>
            <person name="Hayes R.D."/>
            <person name="Keri Z."/>
            <person name="LaButti K."/>
            <person name="Lipzen A."/>
            <person name="Lombard V."/>
            <person name="Magnuson J."/>
            <person name="Maillard F."/>
            <person name="Murat C."/>
            <person name="Nolan M."/>
            <person name="Ohm R.A."/>
            <person name="Pangilinan J."/>
            <person name="Pereira M.F."/>
            <person name="Perotto S."/>
            <person name="Peter M."/>
            <person name="Pfister S."/>
            <person name="Riley R."/>
            <person name="Sitrit Y."/>
            <person name="Stielow J.B."/>
            <person name="Szollosi G."/>
            <person name="Zifcakova L."/>
            <person name="Stursova M."/>
            <person name="Spatafora J.W."/>
            <person name="Tedersoo L."/>
            <person name="Vaario L.M."/>
            <person name="Yamada A."/>
            <person name="Yan M."/>
            <person name="Wang P."/>
            <person name="Xu J."/>
            <person name="Bruns T."/>
            <person name="Baldrian P."/>
            <person name="Vilgalys R."/>
            <person name="Dunand C."/>
            <person name="Henrissat B."/>
            <person name="Grigoriev I.V."/>
            <person name="Hibbett D."/>
            <person name="Nagy L.G."/>
            <person name="Martin F.M."/>
        </authorList>
    </citation>
    <scope>NUCLEOTIDE SEQUENCE</scope>
    <source>
        <strain evidence="2">Prilba</strain>
    </source>
</reference>